<dbReference type="InterPro" id="IPR024712">
    <property type="entry name" value="Catalase_clade2"/>
</dbReference>
<evidence type="ECO:0000256" key="10">
    <source>
        <dbReference type="PIRNR" id="PIRNR038927"/>
    </source>
</evidence>
<dbReference type="PROSITE" id="PS00437">
    <property type="entry name" value="CATALASE_1"/>
    <property type="match status" value="1"/>
</dbReference>
<dbReference type="GO" id="GO:0004096">
    <property type="term" value="F:catalase activity"/>
    <property type="evidence" value="ECO:0007669"/>
    <property type="project" value="UniProtKB-EC"/>
</dbReference>
<dbReference type="Pfam" id="PF18011">
    <property type="entry name" value="Catalase_C"/>
    <property type="match status" value="1"/>
</dbReference>
<dbReference type="PROSITE" id="PS51402">
    <property type="entry name" value="CATALASE_3"/>
    <property type="match status" value="1"/>
</dbReference>
<protein>
    <recommendedName>
        <fullName evidence="3 10">Catalase</fullName>
        <ecNumber evidence="3 10">1.11.1.6</ecNumber>
    </recommendedName>
</protein>
<keyword evidence="9 10" id="KW-0376">Hydrogen peroxide</keyword>
<dbReference type="EMBL" id="CAWUHC010000059">
    <property type="protein sequence ID" value="CAK7226471.1"/>
    <property type="molecule type" value="Genomic_DNA"/>
</dbReference>
<dbReference type="Gene3D" id="1.20.1370.20">
    <property type="match status" value="1"/>
</dbReference>
<evidence type="ECO:0000313" key="15">
    <source>
        <dbReference type="EMBL" id="CAK7226471.1"/>
    </source>
</evidence>
<name>A0ABP0C4F4_9PEZI</name>
<evidence type="ECO:0000256" key="7">
    <source>
        <dbReference type="ARBA" id="ARBA00023002"/>
    </source>
</evidence>
<keyword evidence="5 10" id="KW-0349">Heme</keyword>
<dbReference type="SUPFAM" id="SSF52317">
    <property type="entry name" value="Class I glutamine amidotransferase-like"/>
    <property type="match status" value="1"/>
</dbReference>
<keyword evidence="4 10" id="KW-0575">Peroxidase</keyword>
<proteinExistence type="inferred from homology"/>
<dbReference type="Pfam" id="PF00199">
    <property type="entry name" value="Catalase"/>
    <property type="match status" value="1"/>
</dbReference>
<dbReference type="InterPro" id="IPR010582">
    <property type="entry name" value="Catalase_immune_responsive"/>
</dbReference>
<evidence type="ECO:0000256" key="5">
    <source>
        <dbReference type="ARBA" id="ARBA00022617"/>
    </source>
</evidence>
<evidence type="ECO:0000256" key="3">
    <source>
        <dbReference type="ARBA" id="ARBA00012314"/>
    </source>
</evidence>
<evidence type="ECO:0000256" key="12">
    <source>
        <dbReference type="RuleBase" id="RU004142"/>
    </source>
</evidence>
<evidence type="ECO:0000256" key="13">
    <source>
        <dbReference type="SAM" id="MobiDB-lite"/>
    </source>
</evidence>
<evidence type="ECO:0000256" key="11">
    <source>
        <dbReference type="RuleBase" id="RU000498"/>
    </source>
</evidence>
<dbReference type="InterPro" id="IPR018028">
    <property type="entry name" value="Catalase"/>
</dbReference>
<comment type="similarity">
    <text evidence="2 10 11">Belongs to the catalase family.</text>
</comment>
<keyword evidence="8 10" id="KW-0408">Iron</keyword>
<dbReference type="InterPro" id="IPR043156">
    <property type="entry name" value="Catalase_clade2_helical"/>
</dbReference>
<evidence type="ECO:0000256" key="9">
    <source>
        <dbReference type="ARBA" id="ARBA00023324"/>
    </source>
</evidence>
<keyword evidence="16" id="KW-1185">Reference proteome</keyword>
<feature type="region of interest" description="Disordered" evidence="13">
    <location>
        <begin position="543"/>
        <end position="602"/>
    </location>
</feature>
<organism evidence="15 16">
    <name type="scientific">Sporothrix bragantina</name>
    <dbReference type="NCBI Taxonomy" id="671064"/>
    <lineage>
        <taxon>Eukaryota</taxon>
        <taxon>Fungi</taxon>
        <taxon>Dikarya</taxon>
        <taxon>Ascomycota</taxon>
        <taxon>Pezizomycotina</taxon>
        <taxon>Sordariomycetes</taxon>
        <taxon>Sordariomycetidae</taxon>
        <taxon>Ophiostomatales</taxon>
        <taxon>Ophiostomataceae</taxon>
        <taxon>Sporothrix</taxon>
    </lineage>
</organism>
<dbReference type="PANTHER" id="PTHR42821:SF1">
    <property type="entry name" value="CATALASE-B"/>
    <property type="match status" value="1"/>
</dbReference>
<dbReference type="InterPro" id="IPR002226">
    <property type="entry name" value="Catalase_haem_BS"/>
</dbReference>
<keyword evidence="6 10" id="KW-0479">Metal-binding</keyword>
<dbReference type="PROSITE" id="PS00438">
    <property type="entry name" value="CATALASE_2"/>
    <property type="match status" value="1"/>
</dbReference>
<feature type="compositionally biased region" description="Low complexity" evidence="13">
    <location>
        <begin position="543"/>
        <end position="560"/>
    </location>
</feature>
<dbReference type="SMART" id="SM01060">
    <property type="entry name" value="Catalase"/>
    <property type="match status" value="1"/>
</dbReference>
<dbReference type="Gene3D" id="2.40.180.10">
    <property type="entry name" value="Catalase core domain"/>
    <property type="match status" value="1"/>
</dbReference>
<dbReference type="Proteomes" id="UP001642406">
    <property type="component" value="Unassembled WGS sequence"/>
</dbReference>
<accession>A0ABP0C4F4</accession>
<evidence type="ECO:0000256" key="1">
    <source>
        <dbReference type="ARBA" id="ARBA00001971"/>
    </source>
</evidence>
<evidence type="ECO:0000313" key="16">
    <source>
        <dbReference type="Proteomes" id="UP001642406"/>
    </source>
</evidence>
<dbReference type="InterPro" id="IPR041399">
    <property type="entry name" value="Catalase_large_C"/>
</dbReference>
<evidence type="ECO:0000256" key="4">
    <source>
        <dbReference type="ARBA" id="ARBA00022559"/>
    </source>
</evidence>
<feature type="domain" description="Catalase core" evidence="14">
    <location>
        <begin position="25"/>
        <end position="424"/>
    </location>
</feature>
<sequence length="785" mass="86466">MTTRTAKFEDLEKNTHEVSEKAKLTSDAGVTQANNDSWLRVVNEGQNHIGPGLLEDAYSREKVCMAPMDIHRFDHERIPERVVHARGTGAFGIFRVLDSLEDLTKAPVLTDKSRETPIFVRFSTVLGSRGSADTVRDVRGFAMKFYTDEGIWDLVGNNIPVFFIQDAIKFPDVIHAGKPEPHNEVPQAQSAHNNFWDFMFMHPEATHMFMWAMSDRAIPRSYRMMQGFGVNTFTLINAAGERCFVKFHMTPELGVHSLVWDEALKLAGQDPDFHRKDLSEAIENGVFPRWKFGVQVVSEADEHSFDFDILDATKVWPEDLVPVRYFAEFELNRNVDEFFTQTEQAAFCTSHIVPGIGFSDDPLLQGRNFSYQDTQITRLGVNWEELPINRPLCPVMNFNRDGAMRHTITRGNVNYWPNRYNAHPPGTASEDNAYVDYATKVAGMKARTLTPKFREHINQAQLFYNSLSAVEKSHLTNALAFELDHCDDPIVYSRIVQRLTQIDDELAQTVGEMVGYSPDQGSGGKGIVQQVADTIKDGIQGAAATSTSATGKTAAAGLSGHSEGIEPGEGPRSGAGDAAAVRPRANHGKQAPGLSQFDFSPSSPTIAGRRVAIIVGDGFDSPSLDAVKAALLKEKAVSVIISTKRSPVFAAGASRMSSGIQPDHHLEGFRSTMVDAVFIPGGQASMEALTQRQSKGRVLHWLREAFGHLKTIAATGEAVSLVEEALHGVPSVQLSQGGEDKYTESYGVVTAQEPSKAFVDAFFKSAAQHKNFDRELAGLNSLVAY</sequence>
<gene>
    <name evidence="15" type="primary">cat1</name>
    <name evidence="15" type="ORF">SBRCBS47491_006243</name>
</gene>
<comment type="caution">
    <text evidence="15">The sequence shown here is derived from an EMBL/GenBank/DDBJ whole genome shotgun (WGS) entry which is preliminary data.</text>
</comment>
<dbReference type="EC" id="1.11.1.6" evidence="3 10"/>
<evidence type="ECO:0000256" key="6">
    <source>
        <dbReference type="ARBA" id="ARBA00022723"/>
    </source>
</evidence>
<evidence type="ECO:0000256" key="8">
    <source>
        <dbReference type="ARBA" id="ARBA00023004"/>
    </source>
</evidence>
<dbReference type="SUPFAM" id="SSF56634">
    <property type="entry name" value="Heme-dependent catalase-like"/>
    <property type="match status" value="1"/>
</dbReference>
<comment type="catalytic activity">
    <reaction evidence="10 11">
        <text>2 H2O2 = O2 + 2 H2O</text>
        <dbReference type="Rhea" id="RHEA:20309"/>
        <dbReference type="ChEBI" id="CHEBI:15377"/>
        <dbReference type="ChEBI" id="CHEBI:15379"/>
        <dbReference type="ChEBI" id="CHEBI:16240"/>
        <dbReference type="EC" id="1.11.1.6"/>
    </reaction>
</comment>
<dbReference type="InterPro" id="IPR024708">
    <property type="entry name" value="Catalase_AS"/>
</dbReference>
<dbReference type="PANTHER" id="PTHR42821">
    <property type="entry name" value="CATALASE"/>
    <property type="match status" value="1"/>
</dbReference>
<evidence type="ECO:0000256" key="2">
    <source>
        <dbReference type="ARBA" id="ARBA00005329"/>
    </source>
</evidence>
<keyword evidence="7 10" id="KW-0560">Oxidoreductase</keyword>
<dbReference type="CDD" id="cd03132">
    <property type="entry name" value="GATase1_catalase"/>
    <property type="match status" value="1"/>
</dbReference>
<dbReference type="PRINTS" id="PR00067">
    <property type="entry name" value="CATALASE"/>
</dbReference>
<dbReference type="Pfam" id="PF06628">
    <property type="entry name" value="Catalase-rel"/>
    <property type="match status" value="1"/>
</dbReference>
<reference evidence="15 16" key="1">
    <citation type="submission" date="2024-01" db="EMBL/GenBank/DDBJ databases">
        <authorList>
            <person name="Allen C."/>
            <person name="Tagirdzhanova G."/>
        </authorList>
    </citation>
    <scope>NUCLEOTIDE SEQUENCE [LARGE SCALE GENOMIC DNA]</scope>
</reference>
<dbReference type="InterPro" id="IPR011614">
    <property type="entry name" value="Catalase_core"/>
</dbReference>
<evidence type="ECO:0000259" key="14">
    <source>
        <dbReference type="SMART" id="SM01060"/>
    </source>
</evidence>
<dbReference type="PIRSF" id="PIRSF038927">
    <property type="entry name" value="Catalase_clade2"/>
    <property type="match status" value="1"/>
</dbReference>
<comment type="function">
    <text evidence="12">Catalyzes the degradation of hydrogen peroxide (H(2)O(2)) generated by peroxisomal oxidases to water and oxygen, thereby protecting cells from the toxic effects of hydrogen peroxide.</text>
</comment>
<dbReference type="Gene3D" id="3.40.50.880">
    <property type="match status" value="1"/>
</dbReference>
<comment type="cofactor">
    <cofactor evidence="1 10">
        <name>heme</name>
        <dbReference type="ChEBI" id="CHEBI:30413"/>
    </cofactor>
</comment>
<dbReference type="InterPro" id="IPR020835">
    <property type="entry name" value="Catalase_sf"/>
</dbReference>
<dbReference type="InterPro" id="IPR029062">
    <property type="entry name" value="Class_I_gatase-like"/>
</dbReference>
<comment type="function">
    <text evidence="10">Occurs in almost all aerobically respiring organisms and serves to protect cells from the toxic effects of hydrogen peroxide.</text>
</comment>